<evidence type="ECO:0000313" key="1">
    <source>
        <dbReference type="EMBL" id="CAA6821726.1"/>
    </source>
</evidence>
<dbReference type="EMBL" id="CACVAS010000117">
    <property type="protein sequence ID" value="CAA6821726.1"/>
    <property type="molecule type" value="Genomic_DNA"/>
</dbReference>
<dbReference type="AlphaFoldDB" id="A0A6S6U2N3"/>
<proteinExistence type="predicted"/>
<evidence type="ECO:0008006" key="2">
    <source>
        <dbReference type="Google" id="ProtNLM"/>
    </source>
</evidence>
<reference evidence="1" key="1">
    <citation type="submission" date="2020-01" db="EMBL/GenBank/DDBJ databases">
        <authorList>
            <person name="Meier V. D."/>
            <person name="Meier V D."/>
        </authorList>
    </citation>
    <scope>NUCLEOTIDE SEQUENCE</scope>
    <source>
        <strain evidence="1">HLG_WM_MAG_01</strain>
    </source>
</reference>
<name>A0A6S6U2N3_9BACT</name>
<accession>A0A6S6U2N3</accession>
<sequence>MNRKNFITLTIIISGLAFNPLIAKQVSYTNIQQKSIQKSVKSSIALTLFRRGIEKEKSDELAKKLVNEDDNIFLTILIKNLEEKMIVSSQEVVDFLSTKALKKESINFRNYDFLVGMISQIKNEPLDKNTLQILSEVSKVNQQIFA</sequence>
<gene>
    <name evidence="1" type="ORF">HELGO_WM701</name>
</gene>
<protein>
    <recommendedName>
        <fullName evidence="2">DUF4476 domain-containing protein</fullName>
    </recommendedName>
</protein>
<organism evidence="1">
    <name type="scientific">uncultured Sulfurovum sp</name>
    <dbReference type="NCBI Taxonomy" id="269237"/>
    <lineage>
        <taxon>Bacteria</taxon>
        <taxon>Pseudomonadati</taxon>
        <taxon>Campylobacterota</taxon>
        <taxon>Epsilonproteobacteria</taxon>
        <taxon>Campylobacterales</taxon>
        <taxon>Sulfurovaceae</taxon>
        <taxon>Sulfurovum</taxon>
        <taxon>environmental samples</taxon>
    </lineage>
</organism>